<comment type="catalytic activity">
    <reaction evidence="1">
        <text>ATP + protein L-histidine = ADP + protein N-phospho-L-histidine.</text>
        <dbReference type="EC" id="2.7.13.3"/>
    </reaction>
</comment>
<protein>
    <recommendedName>
        <fullName evidence="3">histidine kinase</fullName>
        <ecNumber evidence="3">2.7.13.3</ecNumber>
    </recommendedName>
</protein>
<evidence type="ECO:0000313" key="12">
    <source>
        <dbReference type="EMBL" id="MDQ0365098.1"/>
    </source>
</evidence>
<dbReference type="GO" id="GO:0000156">
    <property type="term" value="F:phosphorelay response regulator activity"/>
    <property type="evidence" value="ECO:0007669"/>
    <property type="project" value="TreeGrafter"/>
</dbReference>
<dbReference type="SUPFAM" id="SSF47384">
    <property type="entry name" value="Homodimeric domain of signal transducing histidine kinase"/>
    <property type="match status" value="1"/>
</dbReference>
<comment type="subcellular location">
    <subcellularLocation>
        <location evidence="2">Cell membrane</location>
    </subcellularLocation>
</comment>
<evidence type="ECO:0000313" key="13">
    <source>
        <dbReference type="Proteomes" id="UP001240236"/>
    </source>
</evidence>
<evidence type="ECO:0000256" key="1">
    <source>
        <dbReference type="ARBA" id="ARBA00000085"/>
    </source>
</evidence>
<dbReference type="Gene3D" id="1.10.287.130">
    <property type="match status" value="1"/>
</dbReference>
<dbReference type="InterPro" id="IPR005467">
    <property type="entry name" value="His_kinase_dom"/>
</dbReference>
<evidence type="ECO:0000259" key="11">
    <source>
        <dbReference type="PROSITE" id="PS50109"/>
    </source>
</evidence>
<comment type="caution">
    <text evidence="12">The sequence shown here is derived from an EMBL/GenBank/DDBJ whole genome shotgun (WGS) entry which is preliminary data.</text>
</comment>
<feature type="transmembrane region" description="Helical" evidence="10">
    <location>
        <begin position="27"/>
        <end position="46"/>
    </location>
</feature>
<reference evidence="12 13" key="1">
    <citation type="submission" date="2023-07" db="EMBL/GenBank/DDBJ databases">
        <title>Sequencing the genomes of 1000 actinobacteria strains.</title>
        <authorList>
            <person name="Klenk H.-P."/>
        </authorList>
    </citation>
    <scope>NUCLEOTIDE SEQUENCE [LARGE SCALE GENOMIC DNA]</scope>
    <source>
        <strain evidence="12 13">DSM 44709</strain>
    </source>
</reference>
<feature type="transmembrane region" description="Helical" evidence="10">
    <location>
        <begin position="58"/>
        <end position="88"/>
    </location>
</feature>
<organism evidence="12 13">
    <name type="scientific">Catenuloplanes indicus</name>
    <dbReference type="NCBI Taxonomy" id="137267"/>
    <lineage>
        <taxon>Bacteria</taxon>
        <taxon>Bacillati</taxon>
        <taxon>Actinomycetota</taxon>
        <taxon>Actinomycetes</taxon>
        <taxon>Micromonosporales</taxon>
        <taxon>Micromonosporaceae</taxon>
        <taxon>Catenuloplanes</taxon>
    </lineage>
</organism>
<evidence type="ECO:0000256" key="9">
    <source>
        <dbReference type="SAM" id="MobiDB-lite"/>
    </source>
</evidence>
<dbReference type="InterPro" id="IPR050351">
    <property type="entry name" value="BphY/WalK/GraS-like"/>
</dbReference>
<keyword evidence="6 12" id="KW-0418">Kinase</keyword>
<feature type="transmembrane region" description="Helical" evidence="10">
    <location>
        <begin position="120"/>
        <end position="139"/>
    </location>
</feature>
<evidence type="ECO:0000256" key="7">
    <source>
        <dbReference type="ARBA" id="ARBA00022840"/>
    </source>
</evidence>
<dbReference type="PROSITE" id="PS50109">
    <property type="entry name" value="HIS_KIN"/>
    <property type="match status" value="1"/>
</dbReference>
<evidence type="ECO:0000256" key="8">
    <source>
        <dbReference type="ARBA" id="ARBA00023012"/>
    </source>
</evidence>
<keyword evidence="10" id="KW-0472">Membrane</keyword>
<feature type="compositionally biased region" description="Basic and acidic residues" evidence="9">
    <location>
        <begin position="311"/>
        <end position="333"/>
    </location>
</feature>
<keyword evidence="10" id="KW-0812">Transmembrane</keyword>
<proteinExistence type="predicted"/>
<accession>A0AAE3VVN8</accession>
<dbReference type="SUPFAM" id="SSF55874">
    <property type="entry name" value="ATPase domain of HSP90 chaperone/DNA topoisomerase II/histidine kinase"/>
    <property type="match status" value="1"/>
</dbReference>
<feature type="transmembrane region" description="Helical" evidence="10">
    <location>
        <begin position="94"/>
        <end position="113"/>
    </location>
</feature>
<dbReference type="InterPro" id="IPR003661">
    <property type="entry name" value="HisK_dim/P_dom"/>
</dbReference>
<feature type="domain" description="Histidine kinase" evidence="11">
    <location>
        <begin position="165"/>
        <end position="369"/>
    </location>
</feature>
<keyword evidence="8" id="KW-0902">Two-component regulatory system</keyword>
<dbReference type="GO" id="GO:0005524">
    <property type="term" value="F:ATP binding"/>
    <property type="evidence" value="ECO:0007669"/>
    <property type="project" value="UniProtKB-KW"/>
</dbReference>
<feature type="region of interest" description="Disordered" evidence="9">
    <location>
        <begin position="308"/>
        <end position="334"/>
    </location>
</feature>
<gene>
    <name evidence="12" type="ORF">J2S42_001767</name>
</gene>
<evidence type="ECO:0000256" key="4">
    <source>
        <dbReference type="ARBA" id="ARBA00022679"/>
    </source>
</evidence>
<dbReference type="Gene3D" id="3.30.565.10">
    <property type="entry name" value="Histidine kinase-like ATPase, C-terminal domain"/>
    <property type="match status" value="1"/>
</dbReference>
<dbReference type="SMART" id="SM00388">
    <property type="entry name" value="HisKA"/>
    <property type="match status" value="1"/>
</dbReference>
<evidence type="ECO:0000256" key="3">
    <source>
        <dbReference type="ARBA" id="ARBA00012438"/>
    </source>
</evidence>
<keyword evidence="13" id="KW-1185">Reference proteome</keyword>
<dbReference type="GO" id="GO:0000155">
    <property type="term" value="F:phosphorelay sensor kinase activity"/>
    <property type="evidence" value="ECO:0007669"/>
    <property type="project" value="InterPro"/>
</dbReference>
<dbReference type="GO" id="GO:0005886">
    <property type="term" value="C:plasma membrane"/>
    <property type="evidence" value="ECO:0007669"/>
    <property type="project" value="UniProtKB-SubCell"/>
</dbReference>
<dbReference type="Pfam" id="PF00512">
    <property type="entry name" value="HisKA"/>
    <property type="match status" value="1"/>
</dbReference>
<dbReference type="CDD" id="cd00082">
    <property type="entry name" value="HisKA"/>
    <property type="match status" value="1"/>
</dbReference>
<dbReference type="RefSeq" id="WP_307237294.1">
    <property type="nucleotide sequence ID" value="NZ_JAUSUZ010000001.1"/>
</dbReference>
<dbReference type="EMBL" id="JAUSUZ010000001">
    <property type="protein sequence ID" value="MDQ0365098.1"/>
    <property type="molecule type" value="Genomic_DNA"/>
</dbReference>
<evidence type="ECO:0000256" key="6">
    <source>
        <dbReference type="ARBA" id="ARBA00022777"/>
    </source>
</evidence>
<keyword evidence="4" id="KW-0808">Transferase</keyword>
<dbReference type="InterPro" id="IPR036890">
    <property type="entry name" value="HATPase_C_sf"/>
</dbReference>
<dbReference type="PANTHER" id="PTHR42878">
    <property type="entry name" value="TWO-COMPONENT HISTIDINE KINASE"/>
    <property type="match status" value="1"/>
</dbReference>
<sequence length="370" mass="39785">MLFAFSGLLGFVGLASGSGDAAMLWVVIVADVVVAAAALILPWQRWHSLAPALLSLPALAILALSTWAFGGIAAGTGPFFVVLFGWVGLRFPRWTAGLLVVPAAVAYVVPLVAAGQPAQVISSVVLLIPVGWGIAVLIAEQQRAQRVAYQRLEQLERRRADVAAALAHDVRSPLNSIQLVLETVRDEQLASDERTRFLDAASRQVERVVALSEYLLDVDMLDQSGQMRLARQPMPLRPACLAAMEFVDSAQISLVVGEDLTVFADPQRLQQMLVSLLINALRQGRGPVTVSAYGDAAKTHIRVCHQGTTTADERPAEAIRPEKRPPVAPEARRPSMSIARQLAQAHGGDLRYELGTAGGCYIVHLPGLPR</sequence>
<dbReference type="PANTHER" id="PTHR42878:SF7">
    <property type="entry name" value="SENSOR HISTIDINE KINASE GLRK"/>
    <property type="match status" value="1"/>
</dbReference>
<dbReference type="EC" id="2.7.13.3" evidence="3"/>
<name>A0AAE3VVN8_9ACTN</name>
<keyword evidence="10" id="KW-1133">Transmembrane helix</keyword>
<keyword evidence="5" id="KW-0547">Nucleotide-binding</keyword>
<dbReference type="GO" id="GO:0007234">
    <property type="term" value="P:osmosensory signaling via phosphorelay pathway"/>
    <property type="evidence" value="ECO:0007669"/>
    <property type="project" value="TreeGrafter"/>
</dbReference>
<evidence type="ECO:0000256" key="2">
    <source>
        <dbReference type="ARBA" id="ARBA00004236"/>
    </source>
</evidence>
<dbReference type="InterPro" id="IPR036097">
    <property type="entry name" value="HisK_dim/P_sf"/>
</dbReference>
<evidence type="ECO:0000256" key="5">
    <source>
        <dbReference type="ARBA" id="ARBA00022741"/>
    </source>
</evidence>
<dbReference type="AlphaFoldDB" id="A0AAE3VVN8"/>
<keyword evidence="7" id="KW-0067">ATP-binding</keyword>
<evidence type="ECO:0000256" key="10">
    <source>
        <dbReference type="SAM" id="Phobius"/>
    </source>
</evidence>
<dbReference type="GO" id="GO:0030295">
    <property type="term" value="F:protein kinase activator activity"/>
    <property type="evidence" value="ECO:0007669"/>
    <property type="project" value="TreeGrafter"/>
</dbReference>
<dbReference type="Proteomes" id="UP001240236">
    <property type="component" value="Unassembled WGS sequence"/>
</dbReference>